<evidence type="ECO:0000313" key="2">
    <source>
        <dbReference type="Proteomes" id="UP001165101"/>
    </source>
</evidence>
<dbReference type="Proteomes" id="UP001165101">
    <property type="component" value="Unassembled WGS sequence"/>
</dbReference>
<name>A0ACB5U3N9_CANBO</name>
<sequence>MAVYGVALFGSNYMAPLVAGFINDGQDWKWVIYWSCIFCAVCFVYLALFMEETNYERKLRVKTDEDGHVLSAITSQGEKLPMTIQSVKSITVNDNLANEAVLIEADSSDYEVEYPPVKTFVQRLSLTSGIKKKNHLWEYMKGPFYMARYPVVLWGGFLYGASLFWYTVLNATEATILGAEPYNFSSSMCGLAYLSPVHVL</sequence>
<protein>
    <submittedName>
        <fullName evidence="1">Unnamed protein product</fullName>
    </submittedName>
</protein>
<keyword evidence="2" id="KW-1185">Reference proteome</keyword>
<reference evidence="1" key="1">
    <citation type="submission" date="2023-04" db="EMBL/GenBank/DDBJ databases">
        <title>Candida boidinii NBRC 1967.</title>
        <authorList>
            <person name="Ichikawa N."/>
            <person name="Sato H."/>
            <person name="Tonouchi N."/>
        </authorList>
    </citation>
    <scope>NUCLEOTIDE SEQUENCE</scope>
    <source>
        <strain evidence="1">NBRC 1967</strain>
    </source>
</reference>
<evidence type="ECO:0000313" key="1">
    <source>
        <dbReference type="EMBL" id="GMF00444.1"/>
    </source>
</evidence>
<organism evidence="1 2">
    <name type="scientific">Candida boidinii</name>
    <name type="common">Yeast</name>
    <dbReference type="NCBI Taxonomy" id="5477"/>
    <lineage>
        <taxon>Eukaryota</taxon>
        <taxon>Fungi</taxon>
        <taxon>Dikarya</taxon>
        <taxon>Ascomycota</taxon>
        <taxon>Saccharomycotina</taxon>
        <taxon>Pichiomycetes</taxon>
        <taxon>Pichiales</taxon>
        <taxon>Pichiaceae</taxon>
        <taxon>Ogataea</taxon>
        <taxon>Ogataea/Candida clade</taxon>
    </lineage>
</organism>
<proteinExistence type="predicted"/>
<dbReference type="EMBL" id="BSXV01004413">
    <property type="protein sequence ID" value="GMF00444.1"/>
    <property type="molecule type" value="Genomic_DNA"/>
</dbReference>
<accession>A0ACB5U3N9</accession>
<gene>
    <name evidence="1" type="ORF">Cboi01_000555700</name>
</gene>
<comment type="caution">
    <text evidence="1">The sequence shown here is derived from an EMBL/GenBank/DDBJ whole genome shotgun (WGS) entry which is preliminary data.</text>
</comment>